<keyword evidence="3" id="KW-0804">Transcription</keyword>
<evidence type="ECO:0000259" key="4">
    <source>
        <dbReference type="PROSITE" id="PS50949"/>
    </source>
</evidence>
<dbReference type="InterPro" id="IPR008920">
    <property type="entry name" value="TF_FadR/GntR_C"/>
</dbReference>
<evidence type="ECO:0000256" key="2">
    <source>
        <dbReference type="ARBA" id="ARBA00023125"/>
    </source>
</evidence>
<dbReference type="GO" id="GO:0003677">
    <property type="term" value="F:DNA binding"/>
    <property type="evidence" value="ECO:0007669"/>
    <property type="project" value="UniProtKB-KW"/>
</dbReference>
<dbReference type="OrthoDB" id="9781630at2"/>
<proteinExistence type="predicted"/>
<dbReference type="STRING" id="1423775.FD03_GL001808"/>
<dbReference type="InterPro" id="IPR011711">
    <property type="entry name" value="GntR_C"/>
</dbReference>
<sequence>MDDIIQVIKSNLDLTDSRPMRILIYEALRKTIILGDIPSGKRIVENKLSEKLNVSRTPIRYAFKRLAKEGLVTHKSGVGVYINGIHIRDAYEIFDIRKELDALATRKAMVNMDSLQYKEMEDLLHDTKVLNDEGKVREVINSFSQFDKFIYDASKMPRLKMIDLQLQEYLVYFRDVNLSSKSRRDSAIVEHRNIYNGMVDKNADEVNRLVSKHLDCSLKFVLKEMKLRNIS</sequence>
<accession>A0A0R1KHF9</accession>
<dbReference type="InterPro" id="IPR036388">
    <property type="entry name" value="WH-like_DNA-bd_sf"/>
</dbReference>
<dbReference type="PANTHER" id="PTHR43537">
    <property type="entry name" value="TRANSCRIPTIONAL REGULATOR, GNTR FAMILY"/>
    <property type="match status" value="1"/>
</dbReference>
<comment type="caution">
    <text evidence="5">The sequence shown here is derived from an EMBL/GenBank/DDBJ whole genome shotgun (WGS) entry which is preliminary data.</text>
</comment>
<keyword evidence="2" id="KW-0238">DNA-binding</keyword>
<dbReference type="EMBL" id="AZDZ01000003">
    <property type="protein sequence ID" value="KRK80388.1"/>
    <property type="molecule type" value="Genomic_DNA"/>
</dbReference>
<dbReference type="Pfam" id="PF07729">
    <property type="entry name" value="FCD"/>
    <property type="match status" value="1"/>
</dbReference>
<evidence type="ECO:0000313" key="5">
    <source>
        <dbReference type="EMBL" id="KRK80388.1"/>
    </source>
</evidence>
<keyword evidence="6" id="KW-1185">Reference proteome</keyword>
<dbReference type="AlphaFoldDB" id="A0A0R1KHF9"/>
<dbReference type="Gene3D" id="1.10.10.10">
    <property type="entry name" value="Winged helix-like DNA-binding domain superfamily/Winged helix DNA-binding domain"/>
    <property type="match status" value="1"/>
</dbReference>
<dbReference type="SUPFAM" id="SSF46785">
    <property type="entry name" value="Winged helix' DNA-binding domain"/>
    <property type="match status" value="1"/>
</dbReference>
<gene>
    <name evidence="5" type="ORF">FD03_GL001808</name>
</gene>
<dbReference type="Gene3D" id="1.20.120.530">
    <property type="entry name" value="GntR ligand-binding domain-like"/>
    <property type="match status" value="1"/>
</dbReference>
<dbReference type="GO" id="GO:0003700">
    <property type="term" value="F:DNA-binding transcription factor activity"/>
    <property type="evidence" value="ECO:0007669"/>
    <property type="project" value="InterPro"/>
</dbReference>
<dbReference type="RefSeq" id="WP_025025218.1">
    <property type="nucleotide sequence ID" value="NZ_AZDZ01000003.1"/>
</dbReference>
<name>A0A0R1KHF9_9LACO</name>
<keyword evidence="1" id="KW-0805">Transcription regulation</keyword>
<dbReference type="PATRIC" id="fig|1423775.4.peg.1845"/>
<dbReference type="CDD" id="cd07377">
    <property type="entry name" value="WHTH_GntR"/>
    <property type="match status" value="1"/>
</dbReference>
<dbReference type="PROSITE" id="PS50949">
    <property type="entry name" value="HTH_GNTR"/>
    <property type="match status" value="1"/>
</dbReference>
<dbReference type="InterPro" id="IPR000524">
    <property type="entry name" value="Tscrpt_reg_HTH_GntR"/>
</dbReference>
<dbReference type="SMART" id="SM00345">
    <property type="entry name" value="HTH_GNTR"/>
    <property type="match status" value="1"/>
</dbReference>
<evidence type="ECO:0000256" key="1">
    <source>
        <dbReference type="ARBA" id="ARBA00023015"/>
    </source>
</evidence>
<dbReference type="InterPro" id="IPR036390">
    <property type="entry name" value="WH_DNA-bd_sf"/>
</dbReference>
<organism evidence="5 6">
    <name type="scientific">Companilactobacillus nodensis DSM 19682 = JCM 14932 = NBRC 107160</name>
    <dbReference type="NCBI Taxonomy" id="1423775"/>
    <lineage>
        <taxon>Bacteria</taxon>
        <taxon>Bacillati</taxon>
        <taxon>Bacillota</taxon>
        <taxon>Bacilli</taxon>
        <taxon>Lactobacillales</taxon>
        <taxon>Lactobacillaceae</taxon>
        <taxon>Companilactobacillus</taxon>
    </lineage>
</organism>
<dbReference type="eggNOG" id="COG1802">
    <property type="taxonomic scope" value="Bacteria"/>
</dbReference>
<dbReference type="PRINTS" id="PR00035">
    <property type="entry name" value="HTHGNTR"/>
</dbReference>
<dbReference type="SUPFAM" id="SSF48008">
    <property type="entry name" value="GntR ligand-binding domain-like"/>
    <property type="match status" value="1"/>
</dbReference>
<reference evidence="5 6" key="1">
    <citation type="journal article" date="2015" name="Genome Announc.">
        <title>Expanding the biotechnology potential of lactobacilli through comparative genomics of 213 strains and associated genera.</title>
        <authorList>
            <person name="Sun Z."/>
            <person name="Harris H.M."/>
            <person name="McCann A."/>
            <person name="Guo C."/>
            <person name="Argimon S."/>
            <person name="Zhang W."/>
            <person name="Yang X."/>
            <person name="Jeffery I.B."/>
            <person name="Cooney J.C."/>
            <person name="Kagawa T.F."/>
            <person name="Liu W."/>
            <person name="Song Y."/>
            <person name="Salvetti E."/>
            <person name="Wrobel A."/>
            <person name="Rasinkangas P."/>
            <person name="Parkhill J."/>
            <person name="Rea M.C."/>
            <person name="O'Sullivan O."/>
            <person name="Ritari J."/>
            <person name="Douillard F.P."/>
            <person name="Paul Ross R."/>
            <person name="Yang R."/>
            <person name="Briner A.E."/>
            <person name="Felis G.E."/>
            <person name="de Vos W.M."/>
            <person name="Barrangou R."/>
            <person name="Klaenhammer T.R."/>
            <person name="Caufield P.W."/>
            <person name="Cui Y."/>
            <person name="Zhang H."/>
            <person name="O'Toole P.W."/>
        </authorList>
    </citation>
    <scope>NUCLEOTIDE SEQUENCE [LARGE SCALE GENOMIC DNA]</scope>
    <source>
        <strain evidence="5 6">DSM 19682</strain>
    </source>
</reference>
<dbReference type="Pfam" id="PF00392">
    <property type="entry name" value="GntR"/>
    <property type="match status" value="1"/>
</dbReference>
<dbReference type="Proteomes" id="UP000051248">
    <property type="component" value="Unassembled WGS sequence"/>
</dbReference>
<dbReference type="SMART" id="SM00895">
    <property type="entry name" value="FCD"/>
    <property type="match status" value="1"/>
</dbReference>
<feature type="domain" description="HTH gntR-type" evidence="4">
    <location>
        <begin position="18"/>
        <end position="85"/>
    </location>
</feature>
<dbReference type="PANTHER" id="PTHR43537:SF24">
    <property type="entry name" value="GLUCONATE OPERON TRANSCRIPTIONAL REPRESSOR"/>
    <property type="match status" value="1"/>
</dbReference>
<evidence type="ECO:0000256" key="3">
    <source>
        <dbReference type="ARBA" id="ARBA00023163"/>
    </source>
</evidence>
<protein>
    <submittedName>
        <fullName evidence="5">Transcriptional regulator</fullName>
    </submittedName>
</protein>
<evidence type="ECO:0000313" key="6">
    <source>
        <dbReference type="Proteomes" id="UP000051248"/>
    </source>
</evidence>